<evidence type="ECO:0000313" key="2">
    <source>
        <dbReference type="Proteomes" id="UP001367676"/>
    </source>
</evidence>
<dbReference type="AlphaFoldDB" id="A0AAN9XZS8"/>
<dbReference type="PROSITE" id="PS51257">
    <property type="entry name" value="PROKAR_LIPOPROTEIN"/>
    <property type="match status" value="1"/>
</dbReference>
<reference evidence="1 2" key="1">
    <citation type="submission" date="2024-03" db="EMBL/GenBank/DDBJ databases">
        <title>Adaptation during the transition from Ophiocordyceps entomopathogen to insect associate is accompanied by gene loss and intensified selection.</title>
        <authorList>
            <person name="Ward C.M."/>
            <person name="Onetto C.A."/>
            <person name="Borneman A.R."/>
        </authorList>
    </citation>
    <scope>NUCLEOTIDE SEQUENCE [LARGE SCALE GENOMIC DNA]</scope>
    <source>
        <strain evidence="1">AWRI1</strain>
        <tissue evidence="1">Single Adult Female</tissue>
    </source>
</reference>
<accession>A0AAN9XZS8</accession>
<keyword evidence="2" id="KW-1185">Reference proteome</keyword>
<organism evidence="1 2">
    <name type="scientific">Parthenolecanium corni</name>
    <dbReference type="NCBI Taxonomy" id="536013"/>
    <lineage>
        <taxon>Eukaryota</taxon>
        <taxon>Metazoa</taxon>
        <taxon>Ecdysozoa</taxon>
        <taxon>Arthropoda</taxon>
        <taxon>Hexapoda</taxon>
        <taxon>Insecta</taxon>
        <taxon>Pterygota</taxon>
        <taxon>Neoptera</taxon>
        <taxon>Paraneoptera</taxon>
        <taxon>Hemiptera</taxon>
        <taxon>Sternorrhyncha</taxon>
        <taxon>Coccoidea</taxon>
        <taxon>Coccidae</taxon>
        <taxon>Parthenolecanium</taxon>
    </lineage>
</organism>
<proteinExistence type="predicted"/>
<evidence type="ECO:0000313" key="1">
    <source>
        <dbReference type="EMBL" id="KAK7574525.1"/>
    </source>
</evidence>
<dbReference type="EMBL" id="JBBCAQ010000037">
    <property type="protein sequence ID" value="KAK7574525.1"/>
    <property type="molecule type" value="Genomic_DNA"/>
</dbReference>
<comment type="caution">
    <text evidence="1">The sequence shown here is derived from an EMBL/GenBank/DDBJ whole genome shotgun (WGS) entry which is preliminary data.</text>
</comment>
<gene>
    <name evidence="1" type="ORF">V9T40_011716</name>
</gene>
<name>A0AAN9XZS8_9HEMI</name>
<protein>
    <submittedName>
        <fullName evidence="1">Uncharacterized protein</fullName>
    </submittedName>
</protein>
<sequence length="66" mass="7407">MRVFDVAEPESEVVGWIPAVSILTQLSQFLSSCLNFSLVVSIFGWMSHFSSSCLNFRPTVSEFTIM</sequence>
<dbReference type="Proteomes" id="UP001367676">
    <property type="component" value="Unassembled WGS sequence"/>
</dbReference>